<evidence type="ECO:0000256" key="6">
    <source>
        <dbReference type="RuleBase" id="RU003423"/>
    </source>
</evidence>
<evidence type="ECO:0000256" key="5">
    <source>
        <dbReference type="ARBA" id="ARBA00023315"/>
    </source>
</evidence>
<feature type="domain" description="Peripheral subunit-binding (PSBD)" evidence="9">
    <location>
        <begin position="184"/>
        <end position="220"/>
    </location>
</feature>
<keyword evidence="5 6" id="KW-0012">Acyltransferase</keyword>
<dbReference type="EMBL" id="JAPWIJ010000014">
    <property type="protein sequence ID" value="MCZ4521732.1"/>
    <property type="molecule type" value="Genomic_DNA"/>
</dbReference>
<dbReference type="InterPro" id="IPR023213">
    <property type="entry name" value="CAT-like_dom_sf"/>
</dbReference>
<evidence type="ECO:0000256" key="2">
    <source>
        <dbReference type="ARBA" id="ARBA00007317"/>
    </source>
</evidence>
<evidence type="ECO:0000259" key="8">
    <source>
        <dbReference type="PROSITE" id="PS50968"/>
    </source>
</evidence>
<keyword evidence="3 6" id="KW-0808">Transferase</keyword>
<organism evidence="10 11">
    <name type="scientific">Rhodococcus ruber</name>
    <dbReference type="NCBI Taxonomy" id="1830"/>
    <lineage>
        <taxon>Bacteria</taxon>
        <taxon>Bacillati</taxon>
        <taxon>Actinomycetota</taxon>
        <taxon>Actinomycetes</taxon>
        <taxon>Mycobacteriales</taxon>
        <taxon>Nocardiaceae</taxon>
        <taxon>Rhodococcus</taxon>
    </lineage>
</organism>
<dbReference type="InterPro" id="IPR004167">
    <property type="entry name" value="PSBD"/>
</dbReference>
<evidence type="ECO:0000256" key="1">
    <source>
        <dbReference type="ARBA" id="ARBA00001938"/>
    </source>
</evidence>
<dbReference type="InterPro" id="IPR000089">
    <property type="entry name" value="Biotin_lipoyl"/>
</dbReference>
<dbReference type="Gene3D" id="4.10.320.10">
    <property type="entry name" value="E3-binding domain"/>
    <property type="match status" value="1"/>
</dbReference>
<sequence length="470" mass="49836">MDTPQQFALPDVGEGLTEAEIVAWHVNVGDTVAINDVLVEIETAKSAVELPSPYAGVVQQLLVSEGVTVPVGTVIIEIASDQPAAQATSEPEPSALRPKTGRTHEVPSIPIQGEDDERPQVLVGPGPKEAAERRRRVSPPTDPARSAAPTTGATPLEHVTAEQVSSRDGTSKSISVTERRIDVRTTPPVRLLAKQLGVELDSVTPAQGEVITRGDVEAAAGKQNGQHGVISAERPADLLETRVPIRGIRKLTADAMCKSAFTAPHVTEWLTVDVTPMMDLIAQVKADRSWDGIRVNPLVLVARAFVLAIRAHPEINATWDDKAQEIVIKHYINLGIAAATPRGLIVPNIKDAHTLDVRGLADALTNLITIARSGRTSPADMSQGTVTITNIGALGVDAGTPILNPGEAAILAFGAIRAQPWVVNGKIEIRQVTQLAMSFDHRLVDGELGSKVLARTAAILADPGTTLLYV</sequence>
<evidence type="ECO:0000256" key="4">
    <source>
        <dbReference type="ARBA" id="ARBA00022823"/>
    </source>
</evidence>
<evidence type="ECO:0000313" key="11">
    <source>
        <dbReference type="Proteomes" id="UP001081071"/>
    </source>
</evidence>
<dbReference type="InterPro" id="IPR011053">
    <property type="entry name" value="Single_hybrid_motif"/>
</dbReference>
<dbReference type="PROSITE" id="PS51826">
    <property type="entry name" value="PSBD"/>
    <property type="match status" value="1"/>
</dbReference>
<evidence type="ECO:0000256" key="7">
    <source>
        <dbReference type="SAM" id="MobiDB-lite"/>
    </source>
</evidence>
<dbReference type="CDD" id="cd06849">
    <property type="entry name" value="lipoyl_domain"/>
    <property type="match status" value="1"/>
</dbReference>
<keyword evidence="11" id="KW-1185">Reference proteome</keyword>
<comment type="caution">
    <text evidence="10">The sequence shown here is derived from an EMBL/GenBank/DDBJ whole genome shotgun (WGS) entry which is preliminary data.</text>
</comment>
<dbReference type="InterPro" id="IPR003016">
    <property type="entry name" value="2-oxoA_DH_lipoyl-BS"/>
</dbReference>
<dbReference type="RefSeq" id="WP_269608196.1">
    <property type="nucleotide sequence ID" value="NZ_JAPWIJ010000014.1"/>
</dbReference>
<dbReference type="Proteomes" id="UP001081071">
    <property type="component" value="Unassembled WGS sequence"/>
</dbReference>
<dbReference type="PROSITE" id="PS00189">
    <property type="entry name" value="LIPOYL"/>
    <property type="match status" value="1"/>
</dbReference>
<evidence type="ECO:0000313" key="10">
    <source>
        <dbReference type="EMBL" id="MCZ4521732.1"/>
    </source>
</evidence>
<keyword evidence="4 6" id="KW-0450">Lipoyl</keyword>
<feature type="region of interest" description="Disordered" evidence="7">
    <location>
        <begin position="82"/>
        <end position="176"/>
    </location>
</feature>
<proteinExistence type="inferred from homology"/>
<reference evidence="10" key="1">
    <citation type="submission" date="2022-12" db="EMBL/GenBank/DDBJ databases">
        <authorList>
            <person name="Krivoruchko A.V."/>
            <person name="Elkin A."/>
        </authorList>
    </citation>
    <scope>NUCLEOTIDE SEQUENCE</scope>
    <source>
        <strain evidence="10">IEGM 1391</strain>
    </source>
</reference>
<evidence type="ECO:0000259" key="9">
    <source>
        <dbReference type="PROSITE" id="PS51826"/>
    </source>
</evidence>
<dbReference type="Pfam" id="PF00364">
    <property type="entry name" value="Biotin_lipoyl"/>
    <property type="match status" value="1"/>
</dbReference>
<dbReference type="Gene3D" id="3.30.559.10">
    <property type="entry name" value="Chloramphenicol acetyltransferase-like domain"/>
    <property type="match status" value="1"/>
</dbReference>
<dbReference type="InterPro" id="IPR001078">
    <property type="entry name" value="2-oxoacid_DH_actylTfrase"/>
</dbReference>
<dbReference type="PROSITE" id="PS50968">
    <property type="entry name" value="BIOTINYL_LIPOYL"/>
    <property type="match status" value="1"/>
</dbReference>
<gene>
    <name evidence="10" type="ORF">O4220_24705</name>
</gene>
<dbReference type="Gene3D" id="2.40.50.100">
    <property type="match status" value="1"/>
</dbReference>
<dbReference type="PANTHER" id="PTHR43178">
    <property type="entry name" value="DIHYDROLIPOAMIDE ACETYLTRANSFERASE COMPONENT OF PYRUVATE DEHYDROGENASE COMPLEX"/>
    <property type="match status" value="1"/>
</dbReference>
<dbReference type="SUPFAM" id="SSF51230">
    <property type="entry name" value="Single hybrid motif"/>
    <property type="match status" value="1"/>
</dbReference>
<feature type="compositionally biased region" description="Polar residues" evidence="7">
    <location>
        <begin position="162"/>
        <end position="176"/>
    </location>
</feature>
<dbReference type="InterPro" id="IPR036625">
    <property type="entry name" value="E3-bd_dom_sf"/>
</dbReference>
<comment type="cofactor">
    <cofactor evidence="1 6">
        <name>(R)-lipoate</name>
        <dbReference type="ChEBI" id="CHEBI:83088"/>
    </cofactor>
</comment>
<accession>A0ABT4ML69</accession>
<comment type="similarity">
    <text evidence="2 6">Belongs to the 2-oxoacid dehydrogenase family.</text>
</comment>
<name>A0ABT4ML69_9NOCA</name>
<dbReference type="InterPro" id="IPR050743">
    <property type="entry name" value="2-oxoacid_DH_E2_comp"/>
</dbReference>
<protein>
    <recommendedName>
        <fullName evidence="6">Dihydrolipoamide acetyltransferase component of pyruvate dehydrogenase complex</fullName>
        <ecNumber evidence="6">2.3.1.-</ecNumber>
    </recommendedName>
</protein>
<feature type="domain" description="Lipoyl-binding" evidence="8">
    <location>
        <begin position="4"/>
        <end position="79"/>
    </location>
</feature>
<dbReference type="EC" id="2.3.1.-" evidence="6"/>
<dbReference type="SUPFAM" id="SSF52777">
    <property type="entry name" value="CoA-dependent acyltransferases"/>
    <property type="match status" value="1"/>
</dbReference>
<dbReference type="PANTHER" id="PTHR43178:SF5">
    <property type="entry name" value="LIPOAMIDE ACYLTRANSFERASE COMPONENT OF BRANCHED-CHAIN ALPHA-KETO ACID DEHYDROGENASE COMPLEX, MITOCHONDRIAL"/>
    <property type="match status" value="1"/>
</dbReference>
<dbReference type="Pfam" id="PF00198">
    <property type="entry name" value="2-oxoacid_dh"/>
    <property type="match status" value="1"/>
</dbReference>
<evidence type="ECO:0000256" key="3">
    <source>
        <dbReference type="ARBA" id="ARBA00022679"/>
    </source>
</evidence>